<protein>
    <submittedName>
        <fullName evidence="2">Uncharacterized protein</fullName>
    </submittedName>
</protein>
<accession>A0ABV3G8N7</accession>
<dbReference type="Proteomes" id="UP001551675">
    <property type="component" value="Unassembled WGS sequence"/>
</dbReference>
<feature type="transmembrane region" description="Helical" evidence="1">
    <location>
        <begin position="38"/>
        <end position="63"/>
    </location>
</feature>
<feature type="transmembrane region" description="Helical" evidence="1">
    <location>
        <begin position="69"/>
        <end position="93"/>
    </location>
</feature>
<keyword evidence="1" id="KW-0812">Transmembrane</keyword>
<keyword evidence="3" id="KW-1185">Reference proteome</keyword>
<evidence type="ECO:0000313" key="2">
    <source>
        <dbReference type="EMBL" id="MEV0968005.1"/>
    </source>
</evidence>
<comment type="caution">
    <text evidence="2">The sequence shown here is derived from an EMBL/GenBank/DDBJ whole genome shotgun (WGS) entry which is preliminary data.</text>
</comment>
<reference evidence="2 3" key="1">
    <citation type="submission" date="2024-06" db="EMBL/GenBank/DDBJ databases">
        <title>The Natural Products Discovery Center: Release of the First 8490 Sequenced Strains for Exploring Actinobacteria Biosynthetic Diversity.</title>
        <authorList>
            <person name="Kalkreuter E."/>
            <person name="Kautsar S.A."/>
            <person name="Yang D."/>
            <person name="Bader C.D."/>
            <person name="Teijaro C.N."/>
            <person name="Fluegel L."/>
            <person name="Davis C.M."/>
            <person name="Simpson J.R."/>
            <person name="Lauterbach L."/>
            <person name="Steele A.D."/>
            <person name="Gui C."/>
            <person name="Meng S."/>
            <person name="Li G."/>
            <person name="Viehrig K."/>
            <person name="Ye F."/>
            <person name="Su P."/>
            <person name="Kiefer A.F."/>
            <person name="Nichols A."/>
            <person name="Cepeda A.J."/>
            <person name="Yan W."/>
            <person name="Fan B."/>
            <person name="Jiang Y."/>
            <person name="Adhikari A."/>
            <person name="Zheng C.-J."/>
            <person name="Schuster L."/>
            <person name="Cowan T.M."/>
            <person name="Smanski M.J."/>
            <person name="Chevrette M.G."/>
            <person name="De Carvalho L.P.S."/>
            <person name="Shen B."/>
        </authorList>
    </citation>
    <scope>NUCLEOTIDE SEQUENCE [LARGE SCALE GENOMIC DNA]</scope>
    <source>
        <strain evidence="2 3">NPDC050100</strain>
    </source>
</reference>
<sequence length="134" mass="14347">MELAALAVWILTVLAGLYLLVLWLAGSGLRQQATKVTAFPVTLILTHPALAVAGLGLWIGFLLTRESGYAWGAFAVLTAVALLGFTLFTRWLGRGRHARGAERRFPVIAVVLHGVAGVSTFVLVLLTASMAHHF</sequence>
<feature type="transmembrane region" description="Helical" evidence="1">
    <location>
        <begin position="105"/>
        <end position="128"/>
    </location>
</feature>
<feature type="transmembrane region" description="Helical" evidence="1">
    <location>
        <begin position="6"/>
        <end position="26"/>
    </location>
</feature>
<keyword evidence="1" id="KW-0472">Membrane</keyword>
<name>A0ABV3G8N7_MICGL</name>
<evidence type="ECO:0000313" key="3">
    <source>
        <dbReference type="Proteomes" id="UP001551675"/>
    </source>
</evidence>
<evidence type="ECO:0000256" key="1">
    <source>
        <dbReference type="SAM" id="Phobius"/>
    </source>
</evidence>
<proteinExistence type="predicted"/>
<organism evidence="2 3">
    <name type="scientific">Microtetraspora glauca</name>
    <dbReference type="NCBI Taxonomy" id="1996"/>
    <lineage>
        <taxon>Bacteria</taxon>
        <taxon>Bacillati</taxon>
        <taxon>Actinomycetota</taxon>
        <taxon>Actinomycetes</taxon>
        <taxon>Streptosporangiales</taxon>
        <taxon>Streptosporangiaceae</taxon>
        <taxon>Microtetraspora</taxon>
    </lineage>
</organism>
<keyword evidence="1" id="KW-1133">Transmembrane helix</keyword>
<dbReference type="EMBL" id="JBFALK010000002">
    <property type="protein sequence ID" value="MEV0968005.1"/>
    <property type="molecule type" value="Genomic_DNA"/>
</dbReference>
<gene>
    <name evidence="2" type="ORF">AB0I59_05180</name>
</gene>
<dbReference type="RefSeq" id="WP_061255364.1">
    <property type="nucleotide sequence ID" value="NZ_JBFALK010000002.1"/>
</dbReference>